<keyword evidence="10 11" id="KW-0694">RNA-binding</keyword>
<keyword evidence="5" id="KW-0479">Metal-binding</keyword>
<dbReference type="InterPro" id="IPR043519">
    <property type="entry name" value="NT_sf"/>
</dbReference>
<evidence type="ECO:0000256" key="10">
    <source>
        <dbReference type="ARBA" id="ARBA00022884"/>
    </source>
</evidence>
<evidence type="ECO:0000256" key="2">
    <source>
        <dbReference type="ARBA" id="ARBA00022679"/>
    </source>
</evidence>
<proteinExistence type="inferred from homology"/>
<dbReference type="PANTHER" id="PTHR47545">
    <property type="entry name" value="MULTIFUNCTIONAL CCA PROTEIN"/>
    <property type="match status" value="1"/>
</dbReference>
<dbReference type="Pfam" id="PF01743">
    <property type="entry name" value="PolyA_pol"/>
    <property type="match status" value="1"/>
</dbReference>
<dbReference type="InterPro" id="IPR050124">
    <property type="entry name" value="tRNA_CCA-adding_enzyme"/>
</dbReference>
<reference evidence="14" key="2">
    <citation type="journal article" date="2021" name="PeerJ">
        <title>Extensive microbial diversity within the chicken gut microbiome revealed by metagenomics and culture.</title>
        <authorList>
            <person name="Gilroy R."/>
            <person name="Ravi A."/>
            <person name="Getino M."/>
            <person name="Pursley I."/>
            <person name="Horton D.L."/>
            <person name="Alikhan N.F."/>
            <person name="Baker D."/>
            <person name="Gharbi K."/>
            <person name="Hall N."/>
            <person name="Watson M."/>
            <person name="Adriaenssens E.M."/>
            <person name="Foster-Nyarko E."/>
            <person name="Jarju S."/>
            <person name="Secka A."/>
            <person name="Antonio M."/>
            <person name="Oren A."/>
            <person name="Chaudhuri R.R."/>
            <person name="La Ragione R."/>
            <person name="Hildebrand F."/>
            <person name="Pallen M.J."/>
        </authorList>
    </citation>
    <scope>NUCLEOTIDE SEQUENCE</scope>
    <source>
        <strain evidence="14">10669</strain>
    </source>
</reference>
<evidence type="ECO:0000259" key="13">
    <source>
        <dbReference type="Pfam" id="PF12627"/>
    </source>
</evidence>
<feature type="domain" description="tRNA nucleotidyltransferase/poly(A) polymerase RNA and SrmB- binding" evidence="13">
    <location>
        <begin position="179"/>
        <end position="237"/>
    </location>
</feature>
<evidence type="ECO:0000256" key="6">
    <source>
        <dbReference type="ARBA" id="ARBA00022741"/>
    </source>
</evidence>
<accession>A0A9D1T0R4</accession>
<evidence type="ECO:0000259" key="12">
    <source>
        <dbReference type="Pfam" id="PF01743"/>
    </source>
</evidence>
<keyword evidence="3" id="KW-0819">tRNA processing</keyword>
<evidence type="ECO:0000256" key="7">
    <source>
        <dbReference type="ARBA" id="ARBA00022800"/>
    </source>
</evidence>
<organism evidence="14 15">
    <name type="scientific">Candidatus Spyradosoma merdigallinarum</name>
    <dbReference type="NCBI Taxonomy" id="2840950"/>
    <lineage>
        <taxon>Bacteria</taxon>
        <taxon>Pseudomonadati</taxon>
        <taxon>Verrucomicrobiota</taxon>
        <taxon>Opitutia</taxon>
        <taxon>Opitutia incertae sedis</taxon>
        <taxon>Candidatus Spyradosoma</taxon>
    </lineage>
</organism>
<dbReference type="GO" id="GO:0042245">
    <property type="term" value="P:RNA repair"/>
    <property type="evidence" value="ECO:0007669"/>
    <property type="project" value="UniProtKB-KW"/>
</dbReference>
<evidence type="ECO:0000256" key="9">
    <source>
        <dbReference type="ARBA" id="ARBA00022842"/>
    </source>
</evidence>
<keyword evidence="2 11" id="KW-0808">Transferase</keyword>
<evidence type="ECO:0000313" key="15">
    <source>
        <dbReference type="Proteomes" id="UP000886812"/>
    </source>
</evidence>
<keyword evidence="7" id="KW-0692">RNA repair</keyword>
<dbReference type="Gene3D" id="3.30.460.10">
    <property type="entry name" value="Beta Polymerase, domain 2"/>
    <property type="match status" value="1"/>
</dbReference>
<evidence type="ECO:0000256" key="1">
    <source>
        <dbReference type="ARBA" id="ARBA00001946"/>
    </source>
</evidence>
<dbReference type="GO" id="GO:0046872">
    <property type="term" value="F:metal ion binding"/>
    <property type="evidence" value="ECO:0007669"/>
    <property type="project" value="UniProtKB-KW"/>
</dbReference>
<dbReference type="SUPFAM" id="SSF81891">
    <property type="entry name" value="Poly A polymerase C-terminal region-like"/>
    <property type="match status" value="1"/>
</dbReference>
<sequence>MPELIPFSGPIKPIAALFEAARERGGRALFVGGCVRDALLGRESKDFDVEIYGLPPAEVEALLRTLKIRFGAAGKSFGVFKLHGVPADVALPRRESKSGRGHRGFSVEGDPSMSVAEAAARRDFTVNAIYFDPLSGEVIDPLDGRADLALKVLRHASPAFPEDPLRVLRAMQFAARFRFDVAPETVELCGKIDPEGLSSERIFDEWSKLMTRGEEPSRGLNFLRACGWTRCFPELEALIGVEQDPAWHPEGDVWNHTLAAADVFARERLGDAFEDLVVGFAVLCHDFGKPATSCRSEKDGRIHAYGHDRAGVAPARRFLERMTNFRSLIDGVLPLVRWHMQPIAIWRSRAGDSAVRRLARNAGRIDRLLRVCSADAMGAETEKNADLRAASAWLLERAEALRVKDSAPAPLMLGRHLIALGVPAGKIFKPVLDACYEAQLDGKFSDEAGGTVFLKRELARRGVKLKLAGT</sequence>
<comment type="cofactor">
    <cofactor evidence="1">
        <name>Mg(2+)</name>
        <dbReference type="ChEBI" id="CHEBI:18420"/>
    </cofactor>
</comment>
<protein>
    <submittedName>
        <fullName evidence="14">Polynucleotide adenylyltransferase</fullName>
    </submittedName>
</protein>
<dbReference type="GO" id="GO:0003723">
    <property type="term" value="F:RNA binding"/>
    <property type="evidence" value="ECO:0007669"/>
    <property type="project" value="UniProtKB-KW"/>
</dbReference>
<dbReference type="Proteomes" id="UP000886812">
    <property type="component" value="Unassembled WGS sequence"/>
</dbReference>
<dbReference type="GO" id="GO:0005524">
    <property type="term" value="F:ATP binding"/>
    <property type="evidence" value="ECO:0007669"/>
    <property type="project" value="UniProtKB-KW"/>
</dbReference>
<dbReference type="PANTHER" id="PTHR47545:SF1">
    <property type="entry name" value="MULTIFUNCTIONAL CCA PROTEIN"/>
    <property type="match status" value="1"/>
</dbReference>
<comment type="caution">
    <text evidence="14">The sequence shown here is derived from an EMBL/GenBank/DDBJ whole genome shotgun (WGS) entry which is preliminary data.</text>
</comment>
<keyword evidence="8" id="KW-0067">ATP-binding</keyword>
<comment type="similarity">
    <text evidence="11">Belongs to the tRNA nucleotidyltransferase/poly(A) polymerase family.</text>
</comment>
<evidence type="ECO:0000256" key="8">
    <source>
        <dbReference type="ARBA" id="ARBA00022840"/>
    </source>
</evidence>
<dbReference type="InterPro" id="IPR003607">
    <property type="entry name" value="HD/PDEase_dom"/>
</dbReference>
<dbReference type="Gene3D" id="1.10.3090.10">
    <property type="entry name" value="cca-adding enzyme, domain 2"/>
    <property type="match status" value="1"/>
</dbReference>
<dbReference type="GO" id="GO:0008033">
    <property type="term" value="P:tRNA processing"/>
    <property type="evidence" value="ECO:0007669"/>
    <property type="project" value="UniProtKB-KW"/>
</dbReference>
<keyword evidence="9" id="KW-0460">Magnesium</keyword>
<evidence type="ECO:0000313" key="14">
    <source>
        <dbReference type="EMBL" id="HIV03684.1"/>
    </source>
</evidence>
<evidence type="ECO:0000256" key="4">
    <source>
        <dbReference type="ARBA" id="ARBA00022695"/>
    </source>
</evidence>
<dbReference type="EMBL" id="DVOG01000021">
    <property type="protein sequence ID" value="HIV03684.1"/>
    <property type="molecule type" value="Genomic_DNA"/>
</dbReference>
<dbReference type="CDD" id="cd00077">
    <property type="entry name" value="HDc"/>
    <property type="match status" value="1"/>
</dbReference>
<dbReference type="InterPro" id="IPR032828">
    <property type="entry name" value="PolyA_RNA-bd"/>
</dbReference>
<evidence type="ECO:0000256" key="5">
    <source>
        <dbReference type="ARBA" id="ARBA00022723"/>
    </source>
</evidence>
<dbReference type="GO" id="GO:0016779">
    <property type="term" value="F:nucleotidyltransferase activity"/>
    <property type="evidence" value="ECO:0007669"/>
    <property type="project" value="UniProtKB-KW"/>
</dbReference>
<reference evidence="14" key="1">
    <citation type="submission" date="2020-10" db="EMBL/GenBank/DDBJ databases">
        <authorList>
            <person name="Gilroy R."/>
        </authorList>
    </citation>
    <scope>NUCLEOTIDE SEQUENCE</scope>
    <source>
        <strain evidence="14">10669</strain>
    </source>
</reference>
<gene>
    <name evidence="14" type="ORF">IAC75_00840</name>
</gene>
<dbReference type="SUPFAM" id="SSF81301">
    <property type="entry name" value="Nucleotidyltransferase"/>
    <property type="match status" value="1"/>
</dbReference>
<dbReference type="AlphaFoldDB" id="A0A9D1T0R4"/>
<keyword evidence="6" id="KW-0547">Nucleotide-binding</keyword>
<feature type="domain" description="Poly A polymerase head" evidence="12">
    <location>
        <begin position="30"/>
        <end position="154"/>
    </location>
</feature>
<dbReference type="Pfam" id="PF12627">
    <property type="entry name" value="PolyA_pol_RNAbd"/>
    <property type="match status" value="1"/>
</dbReference>
<dbReference type="InterPro" id="IPR002646">
    <property type="entry name" value="PolA_pol_head_dom"/>
</dbReference>
<dbReference type="CDD" id="cd05398">
    <property type="entry name" value="NT_ClassII-CCAase"/>
    <property type="match status" value="1"/>
</dbReference>
<keyword evidence="4 14" id="KW-0548">Nucleotidyltransferase</keyword>
<name>A0A9D1T0R4_9BACT</name>
<evidence type="ECO:0000256" key="11">
    <source>
        <dbReference type="RuleBase" id="RU003953"/>
    </source>
</evidence>
<evidence type="ECO:0000256" key="3">
    <source>
        <dbReference type="ARBA" id="ARBA00022694"/>
    </source>
</evidence>